<comment type="caution">
    <text evidence="5">The sequence shown here is derived from an EMBL/GenBank/DDBJ whole genome shotgun (WGS) entry which is preliminary data.</text>
</comment>
<evidence type="ECO:0000313" key="6">
    <source>
        <dbReference type="Proteomes" id="UP001443914"/>
    </source>
</evidence>
<evidence type="ECO:0000256" key="1">
    <source>
        <dbReference type="ARBA" id="ARBA00022729"/>
    </source>
</evidence>
<keyword evidence="1 3" id="KW-0732">Signal</keyword>
<dbReference type="InterPro" id="IPR001480">
    <property type="entry name" value="Bulb-type_lectin_dom"/>
</dbReference>
<dbReference type="Proteomes" id="UP001443914">
    <property type="component" value="Unassembled WGS sequence"/>
</dbReference>
<dbReference type="AlphaFoldDB" id="A0AAW1HER3"/>
<dbReference type="CDD" id="cd00028">
    <property type="entry name" value="B_lectin"/>
    <property type="match status" value="1"/>
</dbReference>
<feature type="domain" description="Bulb-type lectin" evidence="4">
    <location>
        <begin position="36"/>
        <end position="169"/>
    </location>
</feature>
<dbReference type="SMART" id="SM00108">
    <property type="entry name" value="B_lectin"/>
    <property type="match status" value="1"/>
</dbReference>
<feature type="chain" id="PRO_5043519767" description="Bulb-type lectin domain-containing protein" evidence="3">
    <location>
        <begin position="26"/>
        <end position="447"/>
    </location>
</feature>
<dbReference type="PANTHER" id="PTHR47976">
    <property type="entry name" value="G-TYPE LECTIN S-RECEPTOR-LIKE SERINE/THREONINE-PROTEIN KINASE SD2-5"/>
    <property type="match status" value="1"/>
</dbReference>
<protein>
    <recommendedName>
        <fullName evidence="4">Bulb-type lectin domain-containing protein</fullName>
    </recommendedName>
</protein>
<dbReference type="InterPro" id="IPR051343">
    <property type="entry name" value="G-type_lectin_kinases/EP1-like"/>
</dbReference>
<reference evidence="5" key="1">
    <citation type="submission" date="2024-03" db="EMBL/GenBank/DDBJ databases">
        <title>WGS assembly of Saponaria officinalis var. Norfolk2.</title>
        <authorList>
            <person name="Jenkins J."/>
            <person name="Shu S."/>
            <person name="Grimwood J."/>
            <person name="Barry K."/>
            <person name="Goodstein D."/>
            <person name="Schmutz J."/>
            <person name="Leebens-Mack J."/>
            <person name="Osbourn A."/>
        </authorList>
    </citation>
    <scope>NUCLEOTIDE SEQUENCE [LARGE SCALE GENOMIC DNA]</scope>
    <source>
        <strain evidence="5">JIC</strain>
    </source>
</reference>
<gene>
    <name evidence="5" type="ORF">RND81_12G236700</name>
</gene>
<dbReference type="Pfam" id="PF01453">
    <property type="entry name" value="B_lectin"/>
    <property type="match status" value="1"/>
</dbReference>
<dbReference type="InterPro" id="IPR036426">
    <property type="entry name" value="Bulb-type_lectin_dom_sf"/>
</dbReference>
<dbReference type="PIRSF" id="PIRSF002686">
    <property type="entry name" value="SLG"/>
    <property type="match status" value="1"/>
</dbReference>
<name>A0AAW1HER3_SAPOF</name>
<accession>A0AAW1HER3</accession>
<keyword evidence="6" id="KW-1185">Reference proteome</keyword>
<evidence type="ECO:0000256" key="3">
    <source>
        <dbReference type="SAM" id="SignalP"/>
    </source>
</evidence>
<sequence length="447" mass="50394">MYSFNNPLIILIILCFHALIFSSFAQPPPPPNEPSMDNRFEFTNVGSFNQYAVRGGYGSTYRELGMIWPDFVMSICFYNTTPNAYTLALGVTPQYWVWAANPTDPVQDGAKLILRGDGNLVLVDVDDRLVWQTNTSNSGVAGILTPINDQYGNMILYDGNKNPVWQSFDHPTDTLFANQFLRATSPKRLVSRASSLGGFYSLVMMPNRVSLYYKSANSSKPIVYYTLFKTNKTLATLQFIAYNQFKPSFNQQFTDGTQDRYEIGDLSPPPDYNFHILSSFVRLENDGNLIVYIFQTDDEDQGWYPGYTVFPQKDISFWTQQLDSCMLPEKCGNFGVCENGSCVACPTPKGLVPWLEGKCEPPKVGACSLGKLVKYYKVVGVEHYSSKYNKGEGAMPISLCQSKCSLDCKCVGYFYHLENSRCWIAHDLMTLTKSNNAKHFGFIKTSF</sequence>
<dbReference type="SUPFAM" id="SSF51110">
    <property type="entry name" value="alpha-D-mannose-specific plant lectins"/>
    <property type="match status" value="1"/>
</dbReference>
<proteinExistence type="predicted"/>
<evidence type="ECO:0000313" key="5">
    <source>
        <dbReference type="EMBL" id="KAK9674499.1"/>
    </source>
</evidence>
<keyword evidence="2" id="KW-0325">Glycoprotein</keyword>
<evidence type="ECO:0000256" key="2">
    <source>
        <dbReference type="ARBA" id="ARBA00023180"/>
    </source>
</evidence>
<dbReference type="EMBL" id="JBDFQZ010000012">
    <property type="protein sequence ID" value="KAK9674499.1"/>
    <property type="molecule type" value="Genomic_DNA"/>
</dbReference>
<dbReference type="Gene3D" id="2.90.10.10">
    <property type="entry name" value="Bulb-type lectin domain"/>
    <property type="match status" value="1"/>
</dbReference>
<feature type="signal peptide" evidence="3">
    <location>
        <begin position="1"/>
        <end position="25"/>
    </location>
</feature>
<dbReference type="InterPro" id="IPR035446">
    <property type="entry name" value="SLSG/EP1"/>
</dbReference>
<organism evidence="5 6">
    <name type="scientific">Saponaria officinalis</name>
    <name type="common">Common soapwort</name>
    <name type="synonym">Lychnis saponaria</name>
    <dbReference type="NCBI Taxonomy" id="3572"/>
    <lineage>
        <taxon>Eukaryota</taxon>
        <taxon>Viridiplantae</taxon>
        <taxon>Streptophyta</taxon>
        <taxon>Embryophyta</taxon>
        <taxon>Tracheophyta</taxon>
        <taxon>Spermatophyta</taxon>
        <taxon>Magnoliopsida</taxon>
        <taxon>eudicotyledons</taxon>
        <taxon>Gunneridae</taxon>
        <taxon>Pentapetalae</taxon>
        <taxon>Caryophyllales</taxon>
        <taxon>Caryophyllaceae</taxon>
        <taxon>Caryophylleae</taxon>
        <taxon>Saponaria</taxon>
    </lineage>
</organism>
<dbReference type="PROSITE" id="PS50927">
    <property type="entry name" value="BULB_LECTIN"/>
    <property type="match status" value="1"/>
</dbReference>
<evidence type="ECO:0000259" key="4">
    <source>
        <dbReference type="PROSITE" id="PS50927"/>
    </source>
</evidence>